<feature type="domain" description="Metallo-beta-lactamase" evidence="6">
    <location>
        <begin position="12"/>
        <end position="192"/>
    </location>
</feature>
<dbReference type="Gene3D" id="3.60.15.10">
    <property type="entry name" value="Ribonuclease Z/Hydroxyacylglutathione hydrolase-like"/>
    <property type="match status" value="1"/>
</dbReference>
<dbReference type="Proteomes" id="UP000659496">
    <property type="component" value="Unassembled WGS sequence"/>
</dbReference>
<dbReference type="InterPro" id="IPR051453">
    <property type="entry name" value="MBL_Glyoxalase_II"/>
</dbReference>
<evidence type="ECO:0000256" key="4">
    <source>
        <dbReference type="ARBA" id="ARBA00022833"/>
    </source>
</evidence>
<keyword evidence="2" id="KW-0479">Metal-binding</keyword>
<evidence type="ECO:0000256" key="5">
    <source>
        <dbReference type="SAM" id="MobiDB-lite"/>
    </source>
</evidence>
<organism evidence="7 8">
    <name type="scientific">Sporosarcina gallistercoris</name>
    <dbReference type="NCBI Taxonomy" id="2762245"/>
    <lineage>
        <taxon>Bacteria</taxon>
        <taxon>Bacillati</taxon>
        <taxon>Bacillota</taxon>
        <taxon>Bacilli</taxon>
        <taxon>Bacillales</taxon>
        <taxon>Caryophanaceae</taxon>
        <taxon>Sporosarcina</taxon>
    </lineage>
</organism>
<protein>
    <submittedName>
        <fullName evidence="7">MBL fold metallo-hydrolase</fullName>
    </submittedName>
</protein>
<dbReference type="PANTHER" id="PTHR46233:SF3">
    <property type="entry name" value="HYDROXYACYLGLUTATHIONE HYDROLASE GLOC"/>
    <property type="match status" value="1"/>
</dbReference>
<keyword evidence="3" id="KW-0378">Hydrolase</keyword>
<dbReference type="CDD" id="cd06262">
    <property type="entry name" value="metallo-hydrolase-like_MBL-fold"/>
    <property type="match status" value="1"/>
</dbReference>
<evidence type="ECO:0000256" key="1">
    <source>
        <dbReference type="ARBA" id="ARBA00001947"/>
    </source>
</evidence>
<sequence>MKIKTLPLGPIQANCYLISDNNRNCLIVDPGEQPEKIEEVIESADLKPLAILLTHAHFDHIGALEPIRKQYGIPVYIHKDENLWLRNPELNGSAKYPMLTPVVCGLADHVIERDGVMRLGPFEFEVRHTPGHSPGSVSYVFHENRFVVVGDTLFRQGIGRTDLPGGNTHQLLTVIEQQLLSLDDDYKVYPGHGPKTTPKDEMDSNPFLNGF</sequence>
<comment type="caution">
    <text evidence="7">The sequence shown here is derived from an EMBL/GenBank/DDBJ whole genome shotgun (WGS) entry which is preliminary data.</text>
</comment>
<dbReference type="Pfam" id="PF00753">
    <property type="entry name" value="Lactamase_B"/>
    <property type="match status" value="1"/>
</dbReference>
<keyword evidence="4" id="KW-0862">Zinc</keyword>
<reference evidence="7 8" key="1">
    <citation type="submission" date="2020-08" db="EMBL/GenBank/DDBJ databases">
        <title>A Genomic Blueprint of the Chicken Gut Microbiome.</title>
        <authorList>
            <person name="Gilroy R."/>
            <person name="Ravi A."/>
            <person name="Getino M."/>
            <person name="Pursley I."/>
            <person name="Horton D.L."/>
            <person name="Alikhan N.-F."/>
            <person name="Baker D."/>
            <person name="Gharbi K."/>
            <person name="Hall N."/>
            <person name="Watson M."/>
            <person name="Adriaenssens E.M."/>
            <person name="Foster-Nyarko E."/>
            <person name="Jarju S."/>
            <person name="Secka A."/>
            <person name="Antonio M."/>
            <person name="Oren A."/>
            <person name="Chaudhuri R."/>
            <person name="La Ragione R.M."/>
            <person name="Hildebrand F."/>
            <person name="Pallen M.J."/>
        </authorList>
    </citation>
    <scope>NUCLEOTIDE SEQUENCE [LARGE SCALE GENOMIC DNA]</scope>
    <source>
        <strain evidence="7 8">Sa3CUA8</strain>
    </source>
</reference>
<comment type="cofactor">
    <cofactor evidence="1">
        <name>Zn(2+)</name>
        <dbReference type="ChEBI" id="CHEBI:29105"/>
    </cofactor>
</comment>
<dbReference type="RefSeq" id="WP_191687982.1">
    <property type="nucleotide sequence ID" value="NZ_JACSQY010000001.1"/>
</dbReference>
<evidence type="ECO:0000256" key="2">
    <source>
        <dbReference type="ARBA" id="ARBA00022723"/>
    </source>
</evidence>
<evidence type="ECO:0000313" key="7">
    <source>
        <dbReference type="EMBL" id="MBD7906818.1"/>
    </source>
</evidence>
<gene>
    <name evidence="7" type="ORF">H9659_00555</name>
</gene>
<dbReference type="InterPro" id="IPR001279">
    <property type="entry name" value="Metallo-B-lactamas"/>
</dbReference>
<dbReference type="PANTHER" id="PTHR46233">
    <property type="entry name" value="HYDROXYACYLGLUTATHIONE HYDROLASE GLOC"/>
    <property type="match status" value="1"/>
</dbReference>
<proteinExistence type="predicted"/>
<dbReference type="SUPFAM" id="SSF56281">
    <property type="entry name" value="Metallo-hydrolase/oxidoreductase"/>
    <property type="match status" value="1"/>
</dbReference>
<evidence type="ECO:0000259" key="6">
    <source>
        <dbReference type="SMART" id="SM00849"/>
    </source>
</evidence>
<accession>A0ABR8PF67</accession>
<name>A0ABR8PF67_9BACL</name>
<dbReference type="InterPro" id="IPR036866">
    <property type="entry name" value="RibonucZ/Hydroxyglut_hydro"/>
</dbReference>
<evidence type="ECO:0000313" key="8">
    <source>
        <dbReference type="Proteomes" id="UP000659496"/>
    </source>
</evidence>
<dbReference type="SMART" id="SM00849">
    <property type="entry name" value="Lactamase_B"/>
    <property type="match status" value="1"/>
</dbReference>
<evidence type="ECO:0000256" key="3">
    <source>
        <dbReference type="ARBA" id="ARBA00022801"/>
    </source>
</evidence>
<keyword evidence="8" id="KW-1185">Reference proteome</keyword>
<feature type="region of interest" description="Disordered" evidence="5">
    <location>
        <begin position="190"/>
        <end position="211"/>
    </location>
</feature>
<dbReference type="EMBL" id="JACSQY010000001">
    <property type="protein sequence ID" value="MBD7906818.1"/>
    <property type="molecule type" value="Genomic_DNA"/>
</dbReference>